<evidence type="ECO:0000256" key="2">
    <source>
        <dbReference type="ARBA" id="ARBA00023315"/>
    </source>
</evidence>
<keyword evidence="6" id="KW-1185">Reference proteome</keyword>
<evidence type="ECO:0000256" key="1">
    <source>
        <dbReference type="ARBA" id="ARBA00022679"/>
    </source>
</evidence>
<dbReference type="PANTHER" id="PTHR43792">
    <property type="entry name" value="GNAT FAMILY, PUTATIVE (AFU_ORTHOLOGUE AFUA_3G00765)-RELATED-RELATED"/>
    <property type="match status" value="1"/>
</dbReference>
<evidence type="ECO:0000259" key="4">
    <source>
        <dbReference type="PROSITE" id="PS51186"/>
    </source>
</evidence>
<dbReference type="SUPFAM" id="SSF55729">
    <property type="entry name" value="Acyl-CoA N-acyltransferases (Nat)"/>
    <property type="match status" value="1"/>
</dbReference>
<dbReference type="GO" id="GO:0005737">
    <property type="term" value="C:cytoplasm"/>
    <property type="evidence" value="ECO:0007669"/>
    <property type="project" value="TreeGrafter"/>
</dbReference>
<sequence length="186" mass="21151">MYPLPDLRTARTHIRLPREDDAERLLAYRLGNRAHLAPWEPERDEGYFSLEGCERAIAEQIAAAHADRAYPLLALDPDERAVVASFTFSNVARGIFQACHLGYGVAAEQQGKGVMFEVLQAGLSWAFEDLRMHRVMANYMPENQRSERLLQRLGFEREGYARSYLKIAGAWRDHVLTALLHPDARG</sequence>
<name>A0A846ZLM6_9GAMM</name>
<dbReference type="Proteomes" id="UP000541636">
    <property type="component" value="Unassembled WGS sequence"/>
</dbReference>
<evidence type="ECO:0000313" key="6">
    <source>
        <dbReference type="Proteomes" id="UP000541636"/>
    </source>
</evidence>
<reference evidence="5 6" key="1">
    <citation type="journal article" date="2017" name="Int. J. Syst. Evol. Microbiol.">
        <title>Oleiagrimonas citrea sp. nov., a marine bacterium isolated from tidal flat sediment and emended description of the genus Oleiagrimonas Fang et al. 2015 and Oleiagrimonas soli.</title>
        <authorList>
            <person name="Yang S.H."/>
            <person name="Seo H.S."/>
            <person name="Seong C.N."/>
            <person name="Kwon K.K."/>
        </authorList>
    </citation>
    <scope>NUCLEOTIDE SEQUENCE [LARGE SCALE GENOMIC DNA]</scope>
    <source>
        <strain evidence="5 6">MEBiC09124</strain>
    </source>
</reference>
<organism evidence="5 6">
    <name type="scientific">Oleiagrimonas citrea</name>
    <dbReference type="NCBI Taxonomy" id="1665687"/>
    <lineage>
        <taxon>Bacteria</taxon>
        <taxon>Pseudomonadati</taxon>
        <taxon>Pseudomonadota</taxon>
        <taxon>Gammaproteobacteria</taxon>
        <taxon>Lysobacterales</taxon>
        <taxon>Rhodanobacteraceae</taxon>
        <taxon>Oleiagrimonas</taxon>
    </lineage>
</organism>
<dbReference type="AlphaFoldDB" id="A0A846ZLM6"/>
<dbReference type="Gene3D" id="3.40.630.30">
    <property type="match status" value="1"/>
</dbReference>
<comment type="caution">
    <text evidence="5">The sequence shown here is derived from an EMBL/GenBank/DDBJ whole genome shotgun (WGS) entry which is preliminary data.</text>
</comment>
<evidence type="ECO:0000256" key="3">
    <source>
        <dbReference type="ARBA" id="ARBA00038502"/>
    </source>
</evidence>
<dbReference type="Pfam" id="PF13302">
    <property type="entry name" value="Acetyltransf_3"/>
    <property type="match status" value="1"/>
</dbReference>
<dbReference type="InterPro" id="IPR051531">
    <property type="entry name" value="N-acetyltransferase"/>
</dbReference>
<dbReference type="GO" id="GO:0008999">
    <property type="term" value="F:protein-N-terminal-alanine acetyltransferase activity"/>
    <property type="evidence" value="ECO:0007669"/>
    <property type="project" value="TreeGrafter"/>
</dbReference>
<dbReference type="InterPro" id="IPR016181">
    <property type="entry name" value="Acyl_CoA_acyltransferase"/>
</dbReference>
<protein>
    <submittedName>
        <fullName evidence="5">GNAT family N-acetyltransferase</fullName>
    </submittedName>
</protein>
<dbReference type="EMBL" id="JAAZQD010000002">
    <property type="protein sequence ID" value="NKZ38458.1"/>
    <property type="molecule type" value="Genomic_DNA"/>
</dbReference>
<keyword evidence="2" id="KW-0012">Acyltransferase</keyword>
<accession>A0A846ZLM6</accession>
<feature type="domain" description="N-acetyltransferase" evidence="4">
    <location>
        <begin position="12"/>
        <end position="182"/>
    </location>
</feature>
<gene>
    <name evidence="5" type="ORF">HF690_05740</name>
</gene>
<evidence type="ECO:0000313" key="5">
    <source>
        <dbReference type="EMBL" id="NKZ38458.1"/>
    </source>
</evidence>
<dbReference type="PROSITE" id="PS51186">
    <property type="entry name" value="GNAT"/>
    <property type="match status" value="1"/>
</dbReference>
<dbReference type="RefSeq" id="WP_168608775.1">
    <property type="nucleotide sequence ID" value="NZ_JAAZQD010000002.1"/>
</dbReference>
<dbReference type="PANTHER" id="PTHR43792:SF8">
    <property type="entry name" value="[RIBOSOMAL PROTEIN US5]-ALANINE N-ACETYLTRANSFERASE"/>
    <property type="match status" value="1"/>
</dbReference>
<keyword evidence="1 5" id="KW-0808">Transferase</keyword>
<dbReference type="InterPro" id="IPR000182">
    <property type="entry name" value="GNAT_dom"/>
</dbReference>
<proteinExistence type="inferred from homology"/>
<comment type="similarity">
    <text evidence="3">Belongs to the acetyltransferase family. RimJ subfamily.</text>
</comment>